<dbReference type="STRING" id="395493.BegalDRAFT_0577"/>
<dbReference type="CDD" id="cd00564">
    <property type="entry name" value="TMP_TenI"/>
    <property type="match status" value="1"/>
</dbReference>
<evidence type="ECO:0000259" key="3">
    <source>
        <dbReference type="Pfam" id="PF02581"/>
    </source>
</evidence>
<accession>I3CD02</accession>
<reference evidence="4 5" key="1">
    <citation type="submission" date="2011-11" db="EMBL/GenBank/DDBJ databases">
        <title>Improved High-Quality Draft sequence of Beggiatoa alba B18lD.</title>
        <authorList>
            <consortium name="US DOE Joint Genome Institute"/>
            <person name="Lucas S."/>
            <person name="Han J."/>
            <person name="Lapidus A."/>
            <person name="Cheng J.-F."/>
            <person name="Goodwin L."/>
            <person name="Pitluck S."/>
            <person name="Peters L."/>
            <person name="Mikhailova N."/>
            <person name="Held B."/>
            <person name="Detter J.C."/>
            <person name="Han C."/>
            <person name="Tapia R."/>
            <person name="Land M."/>
            <person name="Hauser L."/>
            <person name="Kyrpides N."/>
            <person name="Ivanova N."/>
            <person name="Pagani I."/>
            <person name="Samuel K."/>
            <person name="Teske A."/>
            <person name="Mueller J."/>
            <person name="Woyke T."/>
        </authorList>
    </citation>
    <scope>NUCLEOTIDE SEQUENCE [LARGE SCALE GENOMIC DNA]</scope>
    <source>
        <strain evidence="4 5">B18LD</strain>
    </source>
</reference>
<dbReference type="SUPFAM" id="SSF51391">
    <property type="entry name" value="Thiamin phosphate synthase"/>
    <property type="match status" value="1"/>
</dbReference>
<dbReference type="PANTHER" id="PTHR20857:SF15">
    <property type="entry name" value="THIAMINE-PHOSPHATE SYNTHASE"/>
    <property type="match status" value="1"/>
</dbReference>
<gene>
    <name evidence="4" type="ORF">BegalDRAFT_0577</name>
</gene>
<dbReference type="AlphaFoldDB" id="I3CD02"/>
<dbReference type="InterPro" id="IPR013785">
    <property type="entry name" value="Aldolase_TIM"/>
</dbReference>
<keyword evidence="2" id="KW-0784">Thiamine biosynthesis</keyword>
<name>I3CD02_9GAMM</name>
<organism evidence="4 5">
    <name type="scientific">Beggiatoa alba B18LD</name>
    <dbReference type="NCBI Taxonomy" id="395493"/>
    <lineage>
        <taxon>Bacteria</taxon>
        <taxon>Pseudomonadati</taxon>
        <taxon>Pseudomonadota</taxon>
        <taxon>Gammaproteobacteria</taxon>
        <taxon>Thiotrichales</taxon>
        <taxon>Thiotrichaceae</taxon>
        <taxon>Beggiatoa</taxon>
    </lineage>
</organism>
<dbReference type="Pfam" id="PF02581">
    <property type="entry name" value="TMP-TENI"/>
    <property type="match status" value="1"/>
</dbReference>
<evidence type="ECO:0000313" key="5">
    <source>
        <dbReference type="Proteomes" id="UP000005744"/>
    </source>
</evidence>
<dbReference type="EMBL" id="JH600070">
    <property type="protein sequence ID" value="EIJ41495.1"/>
    <property type="molecule type" value="Genomic_DNA"/>
</dbReference>
<sequence>MSSVLPPYYLVTPEPIEKHSFLASLTRVLASGGIRLVQFRATQLSIADYADLASEVLRCCRAVEAMCVLNTDPALALRLGSDGVHLNSHRLQAQAQPLMGFRWVSASCHGLADLQQATRIKADFVLLSPVLATASHPDSVPLGWAQFNALVQRATCPVYALGGLQKADLTVAQQAGAVGIAAIRGLWLG</sequence>
<dbReference type="eggNOG" id="COG0352">
    <property type="taxonomic scope" value="Bacteria"/>
</dbReference>
<evidence type="ECO:0000256" key="2">
    <source>
        <dbReference type="ARBA" id="ARBA00022977"/>
    </source>
</evidence>
<dbReference type="GO" id="GO:0009228">
    <property type="term" value="P:thiamine biosynthetic process"/>
    <property type="evidence" value="ECO:0007669"/>
    <property type="project" value="UniProtKB-KW"/>
</dbReference>
<dbReference type="InterPro" id="IPR036206">
    <property type="entry name" value="ThiamineP_synth_sf"/>
</dbReference>
<dbReference type="HOGENOM" id="CLU_018272_3_4_6"/>
<dbReference type="PANTHER" id="PTHR20857">
    <property type="entry name" value="THIAMINE-PHOSPHATE PYROPHOSPHORYLASE"/>
    <property type="match status" value="1"/>
</dbReference>
<feature type="domain" description="Thiamine phosphate synthase/TenI" evidence="3">
    <location>
        <begin position="9"/>
        <end position="185"/>
    </location>
</feature>
<evidence type="ECO:0000256" key="1">
    <source>
        <dbReference type="ARBA" id="ARBA00004948"/>
    </source>
</evidence>
<dbReference type="RefSeq" id="WP_002683494.1">
    <property type="nucleotide sequence ID" value="NZ_JH600070.1"/>
</dbReference>
<comment type="pathway">
    <text evidence="1">Cofactor biosynthesis; thiamine diphosphate biosynthesis.</text>
</comment>
<dbReference type="OrthoDB" id="9810648at2"/>
<protein>
    <submittedName>
        <fullName evidence="4">Thiamine monophosphate synthase</fullName>
    </submittedName>
</protein>
<dbReference type="InterPro" id="IPR022998">
    <property type="entry name" value="ThiamineP_synth_TenI"/>
</dbReference>
<dbReference type="Gene3D" id="3.20.20.70">
    <property type="entry name" value="Aldolase class I"/>
    <property type="match status" value="1"/>
</dbReference>
<dbReference type="GO" id="GO:0004789">
    <property type="term" value="F:thiamine-phosphate diphosphorylase activity"/>
    <property type="evidence" value="ECO:0007669"/>
    <property type="project" value="TreeGrafter"/>
</dbReference>
<proteinExistence type="predicted"/>
<keyword evidence="5" id="KW-1185">Reference proteome</keyword>
<dbReference type="GO" id="GO:0005737">
    <property type="term" value="C:cytoplasm"/>
    <property type="evidence" value="ECO:0007669"/>
    <property type="project" value="TreeGrafter"/>
</dbReference>
<dbReference type="Proteomes" id="UP000005744">
    <property type="component" value="Unassembled WGS sequence"/>
</dbReference>
<evidence type="ECO:0000313" key="4">
    <source>
        <dbReference type="EMBL" id="EIJ41495.1"/>
    </source>
</evidence>